<dbReference type="InterPro" id="IPR027913">
    <property type="entry name" value="DUF4473"/>
</dbReference>
<reference evidence="2" key="1">
    <citation type="submission" date="2017-10" db="EMBL/GenBank/DDBJ databases">
        <title>Rapid genome shrinkage in a self-fertile nematode reveals novel sperm competition proteins.</title>
        <authorList>
            <person name="Yin D."/>
            <person name="Schwarz E.M."/>
            <person name="Thomas C.G."/>
            <person name="Felde R.L."/>
            <person name="Korf I.F."/>
            <person name="Cutter A.D."/>
            <person name="Schartner C.M."/>
            <person name="Ralston E.J."/>
            <person name="Meyer B.J."/>
            <person name="Haag E.S."/>
        </authorList>
    </citation>
    <scope>NUCLEOTIDE SEQUENCE [LARGE SCALE GENOMIC DNA]</scope>
    <source>
        <strain evidence="2">JU1422</strain>
    </source>
</reference>
<keyword evidence="2" id="KW-1185">Reference proteome</keyword>
<evidence type="ECO:0000313" key="1">
    <source>
        <dbReference type="EMBL" id="PIC27850.1"/>
    </source>
</evidence>
<comment type="caution">
    <text evidence="1">The sequence shown here is derived from an EMBL/GenBank/DDBJ whole genome shotgun (WGS) entry which is preliminary data.</text>
</comment>
<name>A0A2G5TKM9_9PELO</name>
<dbReference type="EMBL" id="PDUG01000005">
    <property type="protein sequence ID" value="PIC27850.1"/>
    <property type="molecule type" value="Genomic_DNA"/>
</dbReference>
<accession>A0A2G5TKM9</accession>
<dbReference type="Pfam" id="PF14747">
    <property type="entry name" value="DUF4473"/>
    <property type="match status" value="1"/>
</dbReference>
<dbReference type="Proteomes" id="UP000230233">
    <property type="component" value="Chromosome V"/>
</dbReference>
<sequence>MRSETVKIHWQFPAFHPSILLTMSKFFIAVALLAVAVYAAPPAPPTAEEVKKQLTDAGLSAGAADGVVAVAEKFKDQLEAAKGDKDAAMKLFEQIKTETDAYIKTQSAADQAAYQTFVEQKKKEMEAHHSTPSH</sequence>
<organism evidence="1 2">
    <name type="scientific">Caenorhabditis nigoni</name>
    <dbReference type="NCBI Taxonomy" id="1611254"/>
    <lineage>
        <taxon>Eukaryota</taxon>
        <taxon>Metazoa</taxon>
        <taxon>Ecdysozoa</taxon>
        <taxon>Nematoda</taxon>
        <taxon>Chromadorea</taxon>
        <taxon>Rhabditida</taxon>
        <taxon>Rhabditina</taxon>
        <taxon>Rhabditomorpha</taxon>
        <taxon>Rhabditoidea</taxon>
        <taxon>Rhabditidae</taxon>
        <taxon>Peloderinae</taxon>
        <taxon>Caenorhabditis</taxon>
    </lineage>
</organism>
<evidence type="ECO:0000313" key="2">
    <source>
        <dbReference type="Proteomes" id="UP000230233"/>
    </source>
</evidence>
<proteinExistence type="predicted"/>
<dbReference type="OrthoDB" id="5864215at2759"/>
<dbReference type="PANTHER" id="PTHR33272">
    <property type="entry name" value="PROTEIN CBG22877-RELATED"/>
    <property type="match status" value="1"/>
</dbReference>
<gene>
    <name evidence="1" type="primary">Cnig_chr_V.g19974</name>
    <name evidence="1" type="ORF">B9Z55_019974</name>
</gene>
<dbReference type="AlphaFoldDB" id="A0A2G5TKM9"/>
<dbReference type="PANTHER" id="PTHR33272:SF14">
    <property type="entry name" value="TRANSCELLULAR CHAPERONE SIGNALING (X)CROSS TISSUE"/>
    <property type="match status" value="1"/>
</dbReference>
<protein>
    <submittedName>
        <fullName evidence="1">Uncharacterized protein</fullName>
    </submittedName>
</protein>